<reference evidence="1" key="1">
    <citation type="journal article" date="2023" name="G3 (Bethesda)">
        <title>A reference genome for the long-term kleptoplast-retaining sea slug Elysia crispata morphotype clarki.</title>
        <authorList>
            <person name="Eastman K.E."/>
            <person name="Pendleton A.L."/>
            <person name="Shaikh M.A."/>
            <person name="Suttiyut T."/>
            <person name="Ogas R."/>
            <person name="Tomko P."/>
            <person name="Gavelis G."/>
            <person name="Widhalm J.R."/>
            <person name="Wisecaver J.H."/>
        </authorList>
    </citation>
    <scope>NUCLEOTIDE SEQUENCE</scope>
    <source>
        <strain evidence="1">ECLA1</strain>
    </source>
</reference>
<evidence type="ECO:0000313" key="2">
    <source>
        <dbReference type="Proteomes" id="UP001283361"/>
    </source>
</evidence>
<dbReference type="EMBL" id="JAWDGP010007584">
    <property type="protein sequence ID" value="KAK3712403.1"/>
    <property type="molecule type" value="Genomic_DNA"/>
</dbReference>
<dbReference type="Proteomes" id="UP001283361">
    <property type="component" value="Unassembled WGS sequence"/>
</dbReference>
<accession>A0AAE1CMN3</accession>
<organism evidence="1 2">
    <name type="scientific">Elysia crispata</name>
    <name type="common">lettuce slug</name>
    <dbReference type="NCBI Taxonomy" id="231223"/>
    <lineage>
        <taxon>Eukaryota</taxon>
        <taxon>Metazoa</taxon>
        <taxon>Spiralia</taxon>
        <taxon>Lophotrochozoa</taxon>
        <taxon>Mollusca</taxon>
        <taxon>Gastropoda</taxon>
        <taxon>Heterobranchia</taxon>
        <taxon>Euthyneura</taxon>
        <taxon>Panpulmonata</taxon>
        <taxon>Sacoglossa</taxon>
        <taxon>Placobranchoidea</taxon>
        <taxon>Plakobranchidae</taxon>
        <taxon>Elysia</taxon>
    </lineage>
</organism>
<name>A0AAE1CMN3_9GAST</name>
<comment type="caution">
    <text evidence="1">The sequence shown here is derived from an EMBL/GenBank/DDBJ whole genome shotgun (WGS) entry which is preliminary data.</text>
</comment>
<proteinExistence type="predicted"/>
<evidence type="ECO:0000313" key="1">
    <source>
        <dbReference type="EMBL" id="KAK3712403.1"/>
    </source>
</evidence>
<dbReference type="AlphaFoldDB" id="A0AAE1CMN3"/>
<sequence length="88" mass="9945">MTILCPINMTPSIQKGWQHICDRVVVLKGGPGIGVVTIPCIGHCLFLYTVRFFQRVEKDWNHDVFIIRAGGLVDVGQLSVLEYHQPLR</sequence>
<gene>
    <name evidence="1" type="ORF">RRG08_002733</name>
</gene>
<keyword evidence="2" id="KW-1185">Reference proteome</keyword>
<protein>
    <submittedName>
        <fullName evidence="1">Uncharacterized protein</fullName>
    </submittedName>
</protein>